<evidence type="ECO:0000256" key="1">
    <source>
        <dbReference type="ARBA" id="ARBA00009528"/>
    </source>
</evidence>
<dbReference type="GO" id="GO:0030145">
    <property type="term" value="F:manganese ion binding"/>
    <property type="evidence" value="ECO:0007669"/>
    <property type="project" value="InterPro"/>
</dbReference>
<reference evidence="6" key="1">
    <citation type="submission" date="2021-01" db="EMBL/GenBank/DDBJ databases">
        <authorList>
            <person name="Corre E."/>
            <person name="Pelletier E."/>
            <person name="Niang G."/>
            <person name="Scheremetjew M."/>
            <person name="Finn R."/>
            <person name="Kale V."/>
            <person name="Holt S."/>
            <person name="Cochrane G."/>
            <person name="Meng A."/>
            <person name="Brown T."/>
            <person name="Cohen L."/>
        </authorList>
    </citation>
    <scope>NUCLEOTIDE SEQUENCE</scope>
    <source>
        <strain evidence="6">SoJaBio B1-5/56/2</strain>
    </source>
</reference>
<dbReference type="Gene3D" id="3.40.50.10590">
    <property type="entry name" value="Zn-dependent exopeptidases"/>
    <property type="match status" value="1"/>
</dbReference>
<organism evidence="6">
    <name type="scientific">Paramoeba aestuarina</name>
    <dbReference type="NCBI Taxonomy" id="180227"/>
    <lineage>
        <taxon>Eukaryota</taxon>
        <taxon>Amoebozoa</taxon>
        <taxon>Discosea</taxon>
        <taxon>Flabellinia</taxon>
        <taxon>Dactylopodida</taxon>
        <taxon>Paramoebidae</taxon>
        <taxon>Paramoeba</taxon>
    </lineage>
</organism>
<dbReference type="InterPro" id="IPR000819">
    <property type="entry name" value="Peptidase_M17_C"/>
</dbReference>
<dbReference type="InterPro" id="IPR011356">
    <property type="entry name" value="Leucine_aapep/pepB"/>
</dbReference>
<dbReference type="PANTHER" id="PTHR11963">
    <property type="entry name" value="LEUCINE AMINOPEPTIDASE-RELATED"/>
    <property type="match status" value="1"/>
</dbReference>
<sequence length="506" mass="55191">MANAPFAKQLIILGTKPAILNQRFQDAFPSHLNAHKDTLLHVIQETSAKKSSTMHLPVRNAETEEFVQVNVGVIPEDCSRYNCPTRPDVITSLVKGMGIKEGEKNAPKEVDIHFAVQVGNAPAETTYRSIVCAIAKSFSQFTTKKRSIDGDFVDESARVKVNLRIINTDETVHDISLDLAHKLDVLSESCQFSMFLVDAPPNLLTTTMYANIVTELSKVYDYKVHTKVVGEDLKDVNLTGVYNVGKGAECPPVFMVLENDYEPKNKDEPSLALVGKGIVYDSGGLALKPAANMFNMKCDMAGSSAVLGAFISLVRTKVQKKVYAILCLAENAIGKHAYRNDDIIPLHSGLHVEINNTDAEGRIVLSDGISFASQKLNPKHVFTVATLTGAQSYATGLKHAGVYANTKDLEDACVEEGKSTGDLVFPLIYCPEFHDDEFSSEVADLKNSVKNRNNASSSAAGRFLERSLAKEYKGGFAHLDIASPAFQKDRATGYGVNLLNSLVEKL</sequence>
<dbReference type="Pfam" id="PF18295">
    <property type="entry name" value="Pdase_M17_N2"/>
    <property type="match status" value="1"/>
</dbReference>
<evidence type="ECO:0000256" key="3">
    <source>
        <dbReference type="ARBA" id="ARBA00022670"/>
    </source>
</evidence>
<proteinExistence type="inferred from homology"/>
<comment type="similarity">
    <text evidence="1">Belongs to the peptidase M17 family.</text>
</comment>
<evidence type="ECO:0000259" key="5">
    <source>
        <dbReference type="PROSITE" id="PS00631"/>
    </source>
</evidence>
<dbReference type="GO" id="GO:0070006">
    <property type="term" value="F:metalloaminopeptidase activity"/>
    <property type="evidence" value="ECO:0007669"/>
    <property type="project" value="InterPro"/>
</dbReference>
<dbReference type="AlphaFoldDB" id="A0A7S4NKF4"/>
<dbReference type="CDD" id="cd00433">
    <property type="entry name" value="Peptidase_M17"/>
    <property type="match status" value="1"/>
</dbReference>
<feature type="domain" description="Cytosol aminopeptidase" evidence="5">
    <location>
        <begin position="356"/>
        <end position="363"/>
    </location>
</feature>
<dbReference type="SUPFAM" id="SSF53187">
    <property type="entry name" value="Zn-dependent exopeptidases"/>
    <property type="match status" value="1"/>
</dbReference>
<dbReference type="Gene3D" id="3.40.630.10">
    <property type="entry name" value="Zn peptidases"/>
    <property type="match status" value="1"/>
</dbReference>
<evidence type="ECO:0000256" key="4">
    <source>
        <dbReference type="ARBA" id="ARBA00022801"/>
    </source>
</evidence>
<dbReference type="GO" id="GO:0005737">
    <property type="term" value="C:cytoplasm"/>
    <property type="evidence" value="ECO:0007669"/>
    <property type="project" value="InterPro"/>
</dbReference>
<keyword evidence="3" id="KW-0645">Protease</keyword>
<keyword evidence="4" id="KW-0378">Hydrolase</keyword>
<dbReference type="InterPro" id="IPR041417">
    <property type="entry name" value="NPEPL1_N"/>
</dbReference>
<name>A0A7S4NKF4_9EUKA</name>
<evidence type="ECO:0000313" key="6">
    <source>
        <dbReference type="EMBL" id="CAE2291831.1"/>
    </source>
</evidence>
<dbReference type="GO" id="GO:0006508">
    <property type="term" value="P:proteolysis"/>
    <property type="evidence" value="ECO:0007669"/>
    <property type="project" value="UniProtKB-KW"/>
</dbReference>
<evidence type="ECO:0000256" key="2">
    <source>
        <dbReference type="ARBA" id="ARBA00022438"/>
    </source>
</evidence>
<dbReference type="PRINTS" id="PR00481">
    <property type="entry name" value="LAMNOPPTDASE"/>
</dbReference>
<protein>
    <recommendedName>
        <fullName evidence="5">Cytosol aminopeptidase domain-containing protein</fullName>
    </recommendedName>
</protein>
<dbReference type="Pfam" id="PF00883">
    <property type="entry name" value="Peptidase_M17"/>
    <property type="match status" value="1"/>
</dbReference>
<keyword evidence="2" id="KW-0031">Aminopeptidase</keyword>
<dbReference type="PANTHER" id="PTHR11963:SF48">
    <property type="entry name" value="DIPEPTIDASE B, ISOFORM A"/>
    <property type="match status" value="1"/>
</dbReference>
<accession>A0A7S4NKF4</accession>
<dbReference type="EMBL" id="HBKR01008400">
    <property type="protein sequence ID" value="CAE2291831.1"/>
    <property type="molecule type" value="Transcribed_RNA"/>
</dbReference>
<dbReference type="PROSITE" id="PS00631">
    <property type="entry name" value="CYTOSOL_AP"/>
    <property type="match status" value="1"/>
</dbReference>
<gene>
    <name evidence="6" type="ORF">NAES01612_LOCUS5561</name>
</gene>